<accession>A0ABD0M0D4</accession>
<evidence type="ECO:0000313" key="2">
    <source>
        <dbReference type="EMBL" id="KAK7505370.1"/>
    </source>
</evidence>
<gene>
    <name evidence="2" type="ORF">BaRGS_00003532</name>
</gene>
<comment type="caution">
    <text evidence="2">The sequence shown here is derived from an EMBL/GenBank/DDBJ whole genome shotgun (WGS) entry which is preliminary data.</text>
</comment>
<evidence type="ECO:0000313" key="3">
    <source>
        <dbReference type="Proteomes" id="UP001519460"/>
    </source>
</evidence>
<sequence>MEGNVKLSKNVLQMKFMQRSVLRMEVEQNEEEKQKIIDDEHWVLDLPQLSQREERYITQPSAVVCENLQFGRMSFKGFNPEVEKLMKLHDTESELKQAEEREKEIGVSEDEMAKRYSALVGIIAKKFSTKRKHQTSANKQDDNDDDTDSSSPPKVRRQFLKPDDS</sequence>
<reference evidence="2 3" key="1">
    <citation type="journal article" date="2023" name="Sci. Data">
        <title>Genome assembly of the Korean intertidal mud-creeper Batillaria attramentaria.</title>
        <authorList>
            <person name="Patra A.K."/>
            <person name="Ho P.T."/>
            <person name="Jun S."/>
            <person name="Lee S.J."/>
            <person name="Kim Y."/>
            <person name="Won Y.J."/>
        </authorList>
    </citation>
    <scope>NUCLEOTIDE SEQUENCE [LARGE SCALE GENOMIC DNA]</scope>
    <source>
        <strain evidence="2">Wonlab-2016</strain>
    </source>
</reference>
<dbReference type="InterPro" id="IPR019324">
    <property type="entry name" value="MPP6"/>
</dbReference>
<evidence type="ECO:0008006" key="4">
    <source>
        <dbReference type="Google" id="ProtNLM"/>
    </source>
</evidence>
<organism evidence="2 3">
    <name type="scientific">Batillaria attramentaria</name>
    <dbReference type="NCBI Taxonomy" id="370345"/>
    <lineage>
        <taxon>Eukaryota</taxon>
        <taxon>Metazoa</taxon>
        <taxon>Spiralia</taxon>
        <taxon>Lophotrochozoa</taxon>
        <taxon>Mollusca</taxon>
        <taxon>Gastropoda</taxon>
        <taxon>Caenogastropoda</taxon>
        <taxon>Sorbeoconcha</taxon>
        <taxon>Cerithioidea</taxon>
        <taxon>Batillariidae</taxon>
        <taxon>Batillaria</taxon>
    </lineage>
</organism>
<dbReference type="AlphaFoldDB" id="A0ABD0M0D4"/>
<feature type="region of interest" description="Disordered" evidence="1">
    <location>
        <begin position="129"/>
        <end position="165"/>
    </location>
</feature>
<proteinExistence type="predicted"/>
<name>A0ABD0M0D4_9CAEN</name>
<protein>
    <recommendedName>
        <fullName evidence="4">M-phase phosphoprotein 6</fullName>
    </recommendedName>
</protein>
<keyword evidence="3" id="KW-1185">Reference proteome</keyword>
<evidence type="ECO:0000256" key="1">
    <source>
        <dbReference type="SAM" id="MobiDB-lite"/>
    </source>
</evidence>
<dbReference type="PANTHER" id="PTHR13582:SF0">
    <property type="entry name" value="M-PHASE PHOSPHOPROTEIN 6"/>
    <property type="match status" value="1"/>
</dbReference>
<dbReference type="Proteomes" id="UP001519460">
    <property type="component" value="Unassembled WGS sequence"/>
</dbReference>
<dbReference type="EMBL" id="JACVVK020000011">
    <property type="protein sequence ID" value="KAK7505370.1"/>
    <property type="molecule type" value="Genomic_DNA"/>
</dbReference>
<dbReference type="PANTHER" id="PTHR13582">
    <property type="entry name" value="M-PHASE PHOSPHOPROTEIN 6"/>
    <property type="match status" value="1"/>
</dbReference>
<dbReference type="Pfam" id="PF10175">
    <property type="entry name" value="MPP6"/>
    <property type="match status" value="1"/>
</dbReference>